<evidence type="ECO:0000313" key="1">
    <source>
        <dbReference type="EMBL" id="MFD2739486.1"/>
    </source>
</evidence>
<evidence type="ECO:0000313" key="2">
    <source>
        <dbReference type="Proteomes" id="UP001597474"/>
    </source>
</evidence>
<comment type="caution">
    <text evidence="1">The sequence shown here is derived from an EMBL/GenBank/DDBJ whole genome shotgun (WGS) entry which is preliminary data.</text>
</comment>
<reference evidence="2" key="1">
    <citation type="journal article" date="2019" name="Int. J. Syst. Evol. Microbiol.">
        <title>The Global Catalogue of Microorganisms (GCM) 10K type strain sequencing project: providing services to taxonomists for standard genome sequencing and annotation.</title>
        <authorList>
            <consortium name="The Broad Institute Genomics Platform"/>
            <consortium name="The Broad Institute Genome Sequencing Center for Infectious Disease"/>
            <person name="Wu L."/>
            <person name="Ma J."/>
        </authorList>
    </citation>
    <scope>NUCLEOTIDE SEQUENCE [LARGE SCALE GENOMIC DNA]</scope>
    <source>
        <strain evidence="2">TISTR 2562</strain>
    </source>
</reference>
<organism evidence="1 2">
    <name type="scientific">Sulfitobacter aestuarii</name>
    <dbReference type="NCBI Taxonomy" id="2161676"/>
    <lineage>
        <taxon>Bacteria</taxon>
        <taxon>Pseudomonadati</taxon>
        <taxon>Pseudomonadota</taxon>
        <taxon>Alphaproteobacteria</taxon>
        <taxon>Rhodobacterales</taxon>
        <taxon>Roseobacteraceae</taxon>
        <taxon>Sulfitobacter</taxon>
    </lineage>
</organism>
<dbReference type="Proteomes" id="UP001597474">
    <property type="component" value="Unassembled WGS sequence"/>
</dbReference>
<sequence>MWIILEYLAWAVSAAILLWMVADAARVNRLYDEDTLMSSVEGVDELLEHGEVPEAAEGVRG</sequence>
<protein>
    <submittedName>
        <fullName evidence="1">Uncharacterized protein</fullName>
    </submittedName>
</protein>
<keyword evidence="2" id="KW-1185">Reference proteome</keyword>
<dbReference type="RefSeq" id="WP_386373155.1">
    <property type="nucleotide sequence ID" value="NZ_JBHUMP010000005.1"/>
</dbReference>
<dbReference type="EMBL" id="JBHUMP010000005">
    <property type="protein sequence ID" value="MFD2739486.1"/>
    <property type="molecule type" value="Genomic_DNA"/>
</dbReference>
<gene>
    <name evidence="1" type="ORF">ACFSUD_07905</name>
</gene>
<name>A0ABW5U0R5_9RHOB</name>
<proteinExistence type="predicted"/>
<accession>A0ABW5U0R5</accession>